<comment type="caution">
    <text evidence="2">The sequence shown here is derived from an EMBL/GenBank/DDBJ whole genome shotgun (WGS) entry which is preliminary data.</text>
</comment>
<reference evidence="2 3" key="1">
    <citation type="submission" date="2019-07" db="EMBL/GenBank/DDBJ databases">
        <title>Draft Genome Sequences of Bacteroides pyogenes Strains Isolated from the Uterus Holstein Dairy Cows with Metritis.</title>
        <authorList>
            <person name="Cunha F."/>
            <person name="Galvao K.N."/>
            <person name="Jeon S.J."/>
            <person name="Jeong K.C."/>
        </authorList>
    </citation>
    <scope>NUCLEOTIDE SEQUENCE [LARGE SCALE GENOMIC DNA]</scope>
    <source>
        <strain evidence="2 3">KG-31</strain>
    </source>
</reference>
<organism evidence="2 3">
    <name type="scientific">Bacteroides pyogenes</name>
    <dbReference type="NCBI Taxonomy" id="310300"/>
    <lineage>
        <taxon>Bacteria</taxon>
        <taxon>Pseudomonadati</taxon>
        <taxon>Bacteroidota</taxon>
        <taxon>Bacteroidia</taxon>
        <taxon>Bacteroidales</taxon>
        <taxon>Bacteroidaceae</taxon>
        <taxon>Bacteroides</taxon>
    </lineage>
</organism>
<dbReference type="Proteomes" id="UP000324383">
    <property type="component" value="Unassembled WGS sequence"/>
</dbReference>
<sequence>MKIKNLFRLSLLSAAACFSLIACRNHEKAPYINIEEGKDFISTNWESKTLQLEVCSNTAWEIKKETEEKWFEISHIQGDPGKTTLVLRFTENKQSARHAKLHFIYKNGSFPFTVQQSAANTNFNSPDYFFYVTFGTMPTLYAGLHMLSHNKTSFFSYERTGTFNPEKVPSHITVINGDRSSQNVMRDEIKKKILEINAKDPNAIFGFQVDDLRARLGYDWFVKQGIDSSRVKVTMLSDGTATYENFNHAFGNADSGEKNWKKYRETINSLTWENPKRITETRALPEFESPLWSYYLSTCPNYRLLLQNKELLETNSLYIKDEMNKMKALSVSPLELLKELDAANQTVFYEMANFDKAKFEKIFNQSPKKNLIIIGTNGKDKEQKNYVKHIAQKYKTDYDIFFKPHPADKSSTNYEVEFPGLTLLPAQMPFELLLWSLMDEISLIGGYPSTVFITVPIEKIGFIFGASPTDIFRPLNVLLKDAPHIEWL</sequence>
<dbReference type="PROSITE" id="PS51257">
    <property type="entry name" value="PROKAR_LIPOPROTEIN"/>
    <property type="match status" value="1"/>
</dbReference>
<dbReference type="AlphaFoldDB" id="A0A5D3F834"/>
<dbReference type="InterPro" id="IPR013783">
    <property type="entry name" value="Ig-like_fold"/>
</dbReference>
<accession>A0A5D3F834</accession>
<keyword evidence="3" id="KW-1185">Reference proteome</keyword>
<dbReference type="RefSeq" id="WP_148728029.1">
    <property type="nucleotide sequence ID" value="NZ_CP197398.1"/>
</dbReference>
<keyword evidence="1" id="KW-0732">Signal</keyword>
<feature type="chain" id="PRO_5030116402" evidence="1">
    <location>
        <begin position="25"/>
        <end position="488"/>
    </location>
</feature>
<dbReference type="Gene3D" id="2.60.40.10">
    <property type="entry name" value="Immunoglobulins"/>
    <property type="match status" value="1"/>
</dbReference>
<name>A0A5D3F834_9BACE</name>
<dbReference type="Gene3D" id="3.40.50.11110">
    <property type="entry name" value="Sialyltransferase, C-terminal GT-B Rossman nucleotide-binding domain"/>
    <property type="match status" value="1"/>
</dbReference>
<dbReference type="InterPro" id="IPR012477">
    <property type="entry name" value="Glyco_transf_52"/>
</dbReference>
<dbReference type="SUPFAM" id="SSF53756">
    <property type="entry name" value="UDP-Glycosyltransferase/glycogen phosphorylase"/>
    <property type="match status" value="1"/>
</dbReference>
<evidence type="ECO:0000256" key="1">
    <source>
        <dbReference type="SAM" id="SignalP"/>
    </source>
</evidence>
<gene>
    <name evidence="2" type="ORF">FNJ60_14730</name>
</gene>
<feature type="signal peptide" evidence="1">
    <location>
        <begin position="1"/>
        <end position="24"/>
    </location>
</feature>
<dbReference type="GO" id="GO:0016757">
    <property type="term" value="F:glycosyltransferase activity"/>
    <property type="evidence" value="ECO:0007669"/>
    <property type="project" value="UniProtKB-KW"/>
</dbReference>
<keyword evidence="2" id="KW-0808">Transferase</keyword>
<dbReference type="Pfam" id="PF07922">
    <property type="entry name" value="Glyco_transf_52"/>
    <property type="match status" value="1"/>
</dbReference>
<proteinExistence type="predicted"/>
<evidence type="ECO:0000313" key="2">
    <source>
        <dbReference type="EMBL" id="TYK31843.1"/>
    </source>
</evidence>
<dbReference type="EMBL" id="VKLW01000056">
    <property type="protein sequence ID" value="TYK31843.1"/>
    <property type="molecule type" value="Genomic_DNA"/>
</dbReference>
<evidence type="ECO:0000313" key="3">
    <source>
        <dbReference type="Proteomes" id="UP000324383"/>
    </source>
</evidence>
<protein>
    <submittedName>
        <fullName evidence="2">Sialyltransferase</fullName>
    </submittedName>
</protein>
<keyword evidence="2" id="KW-0328">Glycosyltransferase</keyword>